<proteinExistence type="predicted"/>
<dbReference type="Proteomes" id="UP001341840">
    <property type="component" value="Unassembled WGS sequence"/>
</dbReference>
<organism evidence="1 2">
    <name type="scientific">Stylosanthes scabra</name>
    <dbReference type="NCBI Taxonomy" id="79078"/>
    <lineage>
        <taxon>Eukaryota</taxon>
        <taxon>Viridiplantae</taxon>
        <taxon>Streptophyta</taxon>
        <taxon>Embryophyta</taxon>
        <taxon>Tracheophyta</taxon>
        <taxon>Spermatophyta</taxon>
        <taxon>Magnoliopsida</taxon>
        <taxon>eudicotyledons</taxon>
        <taxon>Gunneridae</taxon>
        <taxon>Pentapetalae</taxon>
        <taxon>rosids</taxon>
        <taxon>fabids</taxon>
        <taxon>Fabales</taxon>
        <taxon>Fabaceae</taxon>
        <taxon>Papilionoideae</taxon>
        <taxon>50 kb inversion clade</taxon>
        <taxon>dalbergioids sensu lato</taxon>
        <taxon>Dalbergieae</taxon>
        <taxon>Pterocarpus clade</taxon>
        <taxon>Stylosanthes</taxon>
    </lineage>
</organism>
<comment type="caution">
    <text evidence="1">The sequence shown here is derived from an EMBL/GenBank/DDBJ whole genome shotgun (WGS) entry which is preliminary data.</text>
</comment>
<name>A0ABU6QU59_9FABA</name>
<accession>A0ABU6QU59</accession>
<evidence type="ECO:0000313" key="2">
    <source>
        <dbReference type="Proteomes" id="UP001341840"/>
    </source>
</evidence>
<sequence>MNRIGRSRAGAHADPSGFPILLRFILGGDEFGCDGCNAELMSSINWDVFVLCRLRNLIFFCLEWRWSPSSTVPRLPSLYDRCLLVTESLQLLGGDVGAACLQFVLHSRSPLPESLLRST</sequence>
<gene>
    <name evidence="1" type="ORF">PIB30_085164</name>
</gene>
<keyword evidence="2" id="KW-1185">Reference proteome</keyword>
<evidence type="ECO:0000313" key="1">
    <source>
        <dbReference type="EMBL" id="MED6114915.1"/>
    </source>
</evidence>
<dbReference type="EMBL" id="JASCZI010001408">
    <property type="protein sequence ID" value="MED6114915.1"/>
    <property type="molecule type" value="Genomic_DNA"/>
</dbReference>
<protein>
    <submittedName>
        <fullName evidence="1">Uncharacterized protein</fullName>
    </submittedName>
</protein>
<reference evidence="1 2" key="1">
    <citation type="journal article" date="2023" name="Plants (Basel)">
        <title>Bridging the Gap: Combining Genomics and Transcriptomics Approaches to Understand Stylosanthes scabra, an Orphan Legume from the Brazilian Caatinga.</title>
        <authorList>
            <person name="Ferreira-Neto J.R.C."/>
            <person name="da Silva M.D."/>
            <person name="Binneck E."/>
            <person name="de Melo N.F."/>
            <person name="da Silva R.H."/>
            <person name="de Melo A.L.T.M."/>
            <person name="Pandolfi V."/>
            <person name="Bustamante F.O."/>
            <person name="Brasileiro-Vidal A.C."/>
            <person name="Benko-Iseppon A.M."/>
        </authorList>
    </citation>
    <scope>NUCLEOTIDE SEQUENCE [LARGE SCALE GENOMIC DNA]</scope>
    <source>
        <tissue evidence="1">Leaves</tissue>
    </source>
</reference>